<accession>A0A1Y0EE91</accession>
<dbReference type="AlphaFoldDB" id="A0A1Y0EE91"/>
<dbReference type="OrthoDB" id="7873998at2"/>
<dbReference type="KEGG" id="lvs:LOKVESSMR4R_02627"/>
<keyword evidence="2" id="KW-0645">Protease</keyword>
<gene>
    <name evidence="2" type="ORF">LOKVESSMR4R_02627</name>
</gene>
<protein>
    <submittedName>
        <fullName evidence="2">Carboxypeptidase regulatory-like domain protein</fullName>
    </submittedName>
</protein>
<dbReference type="GO" id="GO:0004180">
    <property type="term" value="F:carboxypeptidase activity"/>
    <property type="evidence" value="ECO:0007669"/>
    <property type="project" value="UniProtKB-KW"/>
</dbReference>
<sequence length="153" mass="15787">MLSAIVKPLIAALLLAGPAAAHGAFVEARNVAAVAVDARYDTGEVMAGAQVSVFAPDNPAEPWLTGVTDADGRFVFAPDSARHGQWAIQVRQAGHGAMGYVTLSADESATITVTPASAAGLSWAQRLLMTACVIWGCIGTALYARRIRPAKAA</sequence>
<name>A0A1Y0EE91_9RHOB</name>
<evidence type="ECO:0000256" key="1">
    <source>
        <dbReference type="SAM" id="SignalP"/>
    </source>
</evidence>
<feature type="chain" id="PRO_5012168853" evidence="1">
    <location>
        <begin position="24"/>
        <end position="153"/>
    </location>
</feature>
<keyword evidence="1" id="KW-0732">Signal</keyword>
<keyword evidence="2" id="KW-0121">Carboxypeptidase</keyword>
<keyword evidence="3" id="KW-1185">Reference proteome</keyword>
<dbReference type="Proteomes" id="UP000195273">
    <property type="component" value="Chromosome"/>
</dbReference>
<organism evidence="2 3">
    <name type="scientific">Yoonia vestfoldensis</name>
    <dbReference type="NCBI Taxonomy" id="245188"/>
    <lineage>
        <taxon>Bacteria</taxon>
        <taxon>Pseudomonadati</taxon>
        <taxon>Pseudomonadota</taxon>
        <taxon>Alphaproteobacteria</taxon>
        <taxon>Rhodobacterales</taxon>
        <taxon>Paracoccaceae</taxon>
        <taxon>Yoonia</taxon>
    </lineage>
</organism>
<dbReference type="SUPFAM" id="SSF49478">
    <property type="entry name" value="Cna protein B-type domain"/>
    <property type="match status" value="1"/>
</dbReference>
<feature type="signal peptide" evidence="1">
    <location>
        <begin position="1"/>
        <end position="23"/>
    </location>
</feature>
<dbReference type="EMBL" id="CP021431">
    <property type="protein sequence ID" value="ARU01923.1"/>
    <property type="molecule type" value="Genomic_DNA"/>
</dbReference>
<keyword evidence="2" id="KW-0378">Hydrolase</keyword>
<dbReference type="RefSeq" id="WP_087209085.1">
    <property type="nucleotide sequence ID" value="NZ_CP021431.1"/>
</dbReference>
<evidence type="ECO:0000313" key="2">
    <source>
        <dbReference type="EMBL" id="ARU01923.1"/>
    </source>
</evidence>
<reference evidence="2 3" key="1">
    <citation type="submission" date="2017-05" db="EMBL/GenBank/DDBJ databases">
        <title>Genome Sequence of Loktanella vestfoldensis Strain SMR4r Isolated from a Culture of the Diatom Skeletonema marinoi.</title>
        <authorList>
            <person name="Topel M."/>
            <person name="Pinder M.I.M."/>
            <person name="Johansson O.N."/>
            <person name="Kourtchenko O."/>
            <person name="Godhe A."/>
            <person name="Clarke A.K."/>
        </authorList>
    </citation>
    <scope>NUCLEOTIDE SEQUENCE [LARGE SCALE GENOMIC DNA]</scope>
    <source>
        <strain evidence="2 3">SMR4r</strain>
    </source>
</reference>
<proteinExistence type="predicted"/>
<evidence type="ECO:0000313" key="3">
    <source>
        <dbReference type="Proteomes" id="UP000195273"/>
    </source>
</evidence>